<dbReference type="InterPro" id="IPR000713">
    <property type="entry name" value="Mur_ligase_N"/>
</dbReference>
<feature type="binding site" evidence="7">
    <location>
        <begin position="120"/>
        <end position="126"/>
    </location>
    <ligand>
        <name>ATP</name>
        <dbReference type="ChEBI" id="CHEBI:30616"/>
    </ligand>
</feature>
<proteinExistence type="inferred from homology"/>
<feature type="binding site" evidence="7">
    <location>
        <position position="203"/>
    </location>
    <ligand>
        <name>UDP-N-acetyl-alpha-D-muramoyl-L-alanyl-D-glutamate</name>
        <dbReference type="ChEBI" id="CHEBI:83900"/>
    </ligand>
</feature>
<evidence type="ECO:0000256" key="4">
    <source>
        <dbReference type="ARBA" id="ARBA00022984"/>
    </source>
</evidence>
<evidence type="ECO:0000256" key="7">
    <source>
        <dbReference type="HAMAP-Rule" id="MF_00208"/>
    </source>
</evidence>
<dbReference type="GO" id="GO:0071555">
    <property type="term" value="P:cell wall organization"/>
    <property type="evidence" value="ECO:0007669"/>
    <property type="project" value="UniProtKB-KW"/>
</dbReference>
<comment type="subcellular location">
    <subcellularLocation>
        <location evidence="7 8">Cytoplasm</location>
    </subcellularLocation>
</comment>
<comment type="caution">
    <text evidence="7">Lacks conserved residue(s) required for the propagation of feature annotation.</text>
</comment>
<dbReference type="GO" id="GO:0009252">
    <property type="term" value="P:peptidoglycan biosynthetic process"/>
    <property type="evidence" value="ECO:0007669"/>
    <property type="project" value="UniProtKB-UniRule"/>
</dbReference>
<sequence length="509" mass="55120">MVVSAFVQSIRALLAKFGVEAPDIRVAGLTLDSRAVSTKLAFVAVKGHQADGRDFIPQAISLGSRVILAQTEDSNSHGAIQMRGNTVIISLFELPQMLSSLAAAFYDYPANKMATVAVTGTNGKTSVVQMVTQLKDKLGTRSASIGTLGSSVYEGEQTRWLPSNAGNTTPDAITMHYLLAEFVQQEARHVAFEASSHAIVQGRLAQVTTDIAVFTNLSRDHLDYHQSMENYAAAKRQLLKQPGLHTVVLNWDEKESRNWIKELPADIRVIWTSADVNADFSSPDSHCLATNIHYHPKGCQFELVTSWGVAGVKLPLLGKFNVSNTLSAVATLLAQGEHFEDVVQVLPSLKAVPGRMEIFTFKSAATVVVDYAHTPDALEKALASARVHTAGHVWCVFGCGGDRDKGKRPLMGKAAEAGADHIVITTDNSRSEPAQAIVDDILAGIASPSCAVSEPDREKAIRYCLDNAQADDLIVVAGKGHEDYQIIGKKKSDYNERAVIARLQREYSK</sequence>
<feature type="binding site" evidence="7">
    <location>
        <begin position="168"/>
        <end position="169"/>
    </location>
    <ligand>
        <name>UDP-N-acetyl-alpha-D-muramoyl-L-alanyl-D-glutamate</name>
        <dbReference type="ChEBI" id="CHEBI:83900"/>
    </ligand>
</feature>
<comment type="PTM">
    <text evidence="7">Carboxylation is probably crucial for Mg(2+) binding and, consequently, for the gamma-phosphate positioning of ATP.</text>
</comment>
<keyword evidence="4 7" id="KW-0573">Peptidoglycan synthesis</keyword>
<dbReference type="GO" id="GO:0000287">
    <property type="term" value="F:magnesium ion binding"/>
    <property type="evidence" value="ECO:0007669"/>
    <property type="project" value="UniProtKB-UniRule"/>
</dbReference>
<dbReference type="UniPathway" id="UPA00219"/>
<evidence type="ECO:0000256" key="5">
    <source>
        <dbReference type="ARBA" id="ARBA00023306"/>
    </source>
</evidence>
<dbReference type="EMBL" id="CP052766">
    <property type="protein sequence ID" value="QJR80028.1"/>
    <property type="molecule type" value="Genomic_DNA"/>
</dbReference>
<dbReference type="GO" id="GO:0005524">
    <property type="term" value="F:ATP binding"/>
    <property type="evidence" value="ECO:0007669"/>
    <property type="project" value="UniProtKB-UniRule"/>
</dbReference>
<dbReference type="GO" id="GO:0005737">
    <property type="term" value="C:cytoplasm"/>
    <property type="evidence" value="ECO:0007669"/>
    <property type="project" value="UniProtKB-SubCell"/>
</dbReference>
<keyword evidence="13" id="KW-1185">Reference proteome</keyword>
<feature type="binding site" evidence="7">
    <location>
        <position position="33"/>
    </location>
    <ligand>
        <name>UDP-N-acetyl-alpha-D-muramoyl-L-alanyl-D-glutamate</name>
        <dbReference type="ChEBI" id="CHEBI:83900"/>
    </ligand>
</feature>
<dbReference type="AlphaFoldDB" id="A0A6M4MB46"/>
<reference evidence="13" key="1">
    <citation type="submission" date="2014-12" db="EMBL/GenBank/DDBJ databases">
        <title>Complete genome sequence of a multi-drug resistant Klebsiella pneumoniae.</title>
        <authorList>
            <person name="Hua X."/>
            <person name="Chen Q."/>
            <person name="Li X."/>
            <person name="Feng Y."/>
            <person name="Ruan Z."/>
            <person name="Yu Y."/>
        </authorList>
    </citation>
    <scope>NUCLEOTIDE SEQUENCE [LARGE SCALE GENOMIC DNA]</scope>
    <source>
        <strain evidence="13">5.12</strain>
    </source>
</reference>
<keyword evidence="7 12" id="KW-0436">Ligase</keyword>
<dbReference type="GO" id="GO:0051301">
    <property type="term" value="P:cell division"/>
    <property type="evidence" value="ECO:0007669"/>
    <property type="project" value="UniProtKB-KW"/>
</dbReference>
<dbReference type="InterPro" id="IPR004101">
    <property type="entry name" value="Mur_ligase_C"/>
</dbReference>
<dbReference type="InterPro" id="IPR013221">
    <property type="entry name" value="Mur_ligase_cen"/>
</dbReference>
<dbReference type="Pfam" id="PF08245">
    <property type="entry name" value="Mur_ligase_M"/>
    <property type="match status" value="1"/>
</dbReference>
<dbReference type="InterPro" id="IPR005761">
    <property type="entry name" value="UDP-N-AcMur-Glu-dNH2Pim_ligase"/>
</dbReference>
<comment type="function">
    <text evidence="7">Catalyzes the addition of an amino acid to the nucleotide precursor UDP-N-acetylmuramoyl-L-alanyl-D-glutamate (UMAG) in the biosynthesis of bacterial cell-wall peptidoglycan.</text>
</comment>
<comment type="pathway">
    <text evidence="7 8">Cell wall biogenesis; peptidoglycan biosynthesis.</text>
</comment>
<dbReference type="GO" id="GO:0008360">
    <property type="term" value="P:regulation of cell shape"/>
    <property type="evidence" value="ECO:0007669"/>
    <property type="project" value="UniProtKB-KW"/>
</dbReference>
<gene>
    <name evidence="7" type="primary">murE</name>
    <name evidence="12" type="ORF">CA267_004145</name>
</gene>
<feature type="binding site" evidence="7">
    <location>
        <begin position="48"/>
        <end position="50"/>
    </location>
    <ligand>
        <name>UDP-N-acetyl-alpha-D-muramoyl-L-alanyl-D-glutamate</name>
        <dbReference type="ChEBI" id="CHEBI:83900"/>
    </ligand>
</feature>
<feature type="binding site" evidence="7">
    <location>
        <position position="201"/>
    </location>
    <ligand>
        <name>UDP-N-acetyl-alpha-D-muramoyl-L-alanyl-D-glutamate</name>
        <dbReference type="ChEBI" id="CHEBI:83900"/>
    </ligand>
</feature>
<feature type="domain" description="Mur ligase central" evidence="11">
    <location>
        <begin position="118"/>
        <end position="331"/>
    </location>
</feature>
<evidence type="ECO:0000259" key="11">
    <source>
        <dbReference type="Pfam" id="PF08245"/>
    </source>
</evidence>
<dbReference type="OrthoDB" id="9800958at2"/>
<dbReference type="Pfam" id="PF01225">
    <property type="entry name" value="Mur_ligase"/>
    <property type="match status" value="1"/>
</dbReference>
<evidence type="ECO:0000259" key="9">
    <source>
        <dbReference type="Pfam" id="PF01225"/>
    </source>
</evidence>
<accession>A0A6M4MB46</accession>
<dbReference type="Gene3D" id="3.40.1190.10">
    <property type="entry name" value="Mur-like, catalytic domain"/>
    <property type="match status" value="1"/>
</dbReference>
<keyword evidence="6 7" id="KW-0961">Cell wall biogenesis/degradation</keyword>
<feature type="domain" description="Mur ligase N-terminal catalytic" evidence="9">
    <location>
        <begin position="26"/>
        <end position="106"/>
    </location>
</feature>
<dbReference type="SUPFAM" id="SSF53623">
    <property type="entry name" value="MurD-like peptide ligases, catalytic domain"/>
    <property type="match status" value="1"/>
</dbReference>
<dbReference type="InterPro" id="IPR036565">
    <property type="entry name" value="Mur-like_cat_sf"/>
</dbReference>
<dbReference type="SUPFAM" id="SSF63418">
    <property type="entry name" value="MurE/MurF N-terminal domain"/>
    <property type="match status" value="1"/>
</dbReference>
<reference evidence="12 13" key="2">
    <citation type="submission" date="2020-04" db="EMBL/GenBank/DDBJ databases">
        <title>Complete genome sequence of Alteromonas pelagimontana 5.12T.</title>
        <authorList>
            <person name="Sinha R.K."/>
            <person name="Krishnan K.P."/>
            <person name="Kurian J.P."/>
        </authorList>
    </citation>
    <scope>NUCLEOTIDE SEQUENCE [LARGE SCALE GENOMIC DNA]</scope>
    <source>
        <strain evidence="12 13">5.12</strain>
    </source>
</reference>
<evidence type="ECO:0000313" key="13">
    <source>
        <dbReference type="Proteomes" id="UP000219285"/>
    </source>
</evidence>
<dbReference type="HAMAP" id="MF_00208">
    <property type="entry name" value="MurE"/>
    <property type="match status" value="1"/>
</dbReference>
<feature type="binding site" evidence="7">
    <location>
        <position position="195"/>
    </location>
    <ligand>
        <name>UDP-N-acetyl-alpha-D-muramoyl-L-alanyl-D-glutamate</name>
        <dbReference type="ChEBI" id="CHEBI:83900"/>
    </ligand>
</feature>
<keyword evidence="7" id="KW-0963">Cytoplasm</keyword>
<keyword evidence="7" id="KW-0460">Magnesium</keyword>
<comment type="cofactor">
    <cofactor evidence="7">
        <name>Mg(2+)</name>
        <dbReference type="ChEBI" id="CHEBI:18420"/>
    </cofactor>
</comment>
<dbReference type="KEGG" id="apel:CA267_004145"/>
<feature type="binding site" evidence="7">
    <location>
        <position position="31"/>
    </location>
    <ligand>
        <name>UDP-N-acetyl-alpha-D-muramoyl-L-alanyl-D-glutamate</name>
        <dbReference type="ChEBI" id="CHEBI:83900"/>
    </ligand>
</feature>
<evidence type="ECO:0000256" key="2">
    <source>
        <dbReference type="ARBA" id="ARBA00022618"/>
    </source>
</evidence>
<keyword evidence="7" id="KW-0547">Nucleotide-binding</keyword>
<evidence type="ECO:0000313" key="12">
    <source>
        <dbReference type="EMBL" id="QJR80028.1"/>
    </source>
</evidence>
<evidence type="ECO:0000256" key="8">
    <source>
        <dbReference type="RuleBase" id="RU004135"/>
    </source>
</evidence>
<dbReference type="InterPro" id="IPR035911">
    <property type="entry name" value="MurE/MurF_N"/>
</dbReference>
<keyword evidence="2 7" id="KW-0132">Cell division</keyword>
<dbReference type="Gene3D" id="3.90.190.20">
    <property type="entry name" value="Mur ligase, C-terminal domain"/>
    <property type="match status" value="1"/>
</dbReference>
<dbReference type="Gene3D" id="3.40.1390.10">
    <property type="entry name" value="MurE/MurF, N-terminal domain"/>
    <property type="match status" value="1"/>
</dbReference>
<dbReference type="PANTHER" id="PTHR23135:SF4">
    <property type="entry name" value="UDP-N-ACETYLMURAMOYL-L-ALANYL-D-GLUTAMATE--2,6-DIAMINOPIMELATE LIGASE MURE HOMOLOG, CHLOROPLASTIC"/>
    <property type="match status" value="1"/>
</dbReference>
<dbReference type="EC" id="6.3.2.-" evidence="7"/>
<evidence type="ECO:0000256" key="6">
    <source>
        <dbReference type="ARBA" id="ARBA00023316"/>
    </source>
</evidence>
<evidence type="ECO:0000256" key="1">
    <source>
        <dbReference type="ARBA" id="ARBA00005898"/>
    </source>
</evidence>
<dbReference type="Pfam" id="PF02875">
    <property type="entry name" value="Mur_ligase_C"/>
    <property type="match status" value="1"/>
</dbReference>
<keyword evidence="5 7" id="KW-0131">Cell cycle</keyword>
<dbReference type="GO" id="GO:0016881">
    <property type="term" value="F:acid-amino acid ligase activity"/>
    <property type="evidence" value="ECO:0007669"/>
    <property type="project" value="UniProtKB-UniRule"/>
</dbReference>
<comment type="similarity">
    <text evidence="1 7">Belongs to the MurCDEF family. MurE subfamily.</text>
</comment>
<feature type="domain" description="Mur ligase C-terminal" evidence="10">
    <location>
        <begin position="354"/>
        <end position="480"/>
    </location>
</feature>
<dbReference type="PANTHER" id="PTHR23135">
    <property type="entry name" value="MUR LIGASE FAMILY MEMBER"/>
    <property type="match status" value="1"/>
</dbReference>
<dbReference type="Proteomes" id="UP000219285">
    <property type="component" value="Chromosome"/>
</dbReference>
<feature type="modified residue" description="N6-carboxylysine" evidence="7">
    <location>
        <position position="235"/>
    </location>
</feature>
<dbReference type="NCBIfam" id="TIGR01085">
    <property type="entry name" value="murE"/>
    <property type="match status" value="1"/>
</dbReference>
<name>A0A6M4MB46_9ALTE</name>
<protein>
    <recommendedName>
        <fullName evidence="7">UDP-N-acetylmuramyl-tripeptide synthetase</fullName>
        <ecNumber evidence="7">6.3.2.-</ecNumber>
    </recommendedName>
    <alternativeName>
        <fullName evidence="7">UDP-MurNAc-tripeptide synthetase</fullName>
    </alternativeName>
</protein>
<evidence type="ECO:0000256" key="3">
    <source>
        <dbReference type="ARBA" id="ARBA00022960"/>
    </source>
</evidence>
<keyword evidence="7" id="KW-0067">ATP-binding</keyword>
<evidence type="ECO:0000259" key="10">
    <source>
        <dbReference type="Pfam" id="PF02875"/>
    </source>
</evidence>
<dbReference type="InterPro" id="IPR036615">
    <property type="entry name" value="Mur_ligase_C_dom_sf"/>
</dbReference>
<organism evidence="12 13">
    <name type="scientific">Alteromonas pelagimontana</name>
    <dbReference type="NCBI Taxonomy" id="1858656"/>
    <lineage>
        <taxon>Bacteria</taxon>
        <taxon>Pseudomonadati</taxon>
        <taxon>Pseudomonadota</taxon>
        <taxon>Gammaproteobacteria</taxon>
        <taxon>Alteromonadales</taxon>
        <taxon>Alteromonadaceae</taxon>
        <taxon>Alteromonas/Salinimonas group</taxon>
        <taxon>Alteromonas</taxon>
    </lineage>
</organism>
<keyword evidence="3 7" id="KW-0133">Cell shape</keyword>
<dbReference type="RefSeq" id="WP_075608657.1">
    <property type="nucleotide sequence ID" value="NZ_CP052766.1"/>
</dbReference>
<dbReference type="SUPFAM" id="SSF53244">
    <property type="entry name" value="MurD-like peptide ligases, peptide-binding domain"/>
    <property type="match status" value="1"/>
</dbReference>
<dbReference type="NCBIfam" id="NF001126">
    <property type="entry name" value="PRK00139.1-4"/>
    <property type="match status" value="1"/>
</dbReference>